<evidence type="ECO:0000313" key="2">
    <source>
        <dbReference type="EMBL" id="SFB91465.1"/>
    </source>
</evidence>
<dbReference type="PANTHER" id="PTHR12149">
    <property type="entry name" value="FRUCTOSAMINE 3 KINASE-RELATED PROTEIN"/>
    <property type="match status" value="1"/>
</dbReference>
<keyword evidence="1" id="KW-0808">Transferase</keyword>
<dbReference type="InterPro" id="IPR016477">
    <property type="entry name" value="Fructo-/Ketosamine-3-kinase"/>
</dbReference>
<gene>
    <name evidence="2" type="ORF">SAMN04487968_102274</name>
</gene>
<dbReference type="STRING" id="574651.SAMN04487968_102274"/>
<dbReference type="RefSeq" id="WP_091120558.1">
    <property type="nucleotide sequence ID" value="NZ_FOLB01000002.1"/>
</dbReference>
<dbReference type="Gene3D" id="1.10.510.10">
    <property type="entry name" value="Transferase(Phosphotransferase) domain 1"/>
    <property type="match status" value="1"/>
</dbReference>
<dbReference type="EMBL" id="FOLB01000002">
    <property type="protein sequence ID" value="SFB91465.1"/>
    <property type="molecule type" value="Genomic_DNA"/>
</dbReference>
<comment type="similarity">
    <text evidence="1">Belongs to the fructosamine kinase family.</text>
</comment>
<organism evidence="2 3">
    <name type="scientific">Nocardioides terrae</name>
    <dbReference type="NCBI Taxonomy" id="574651"/>
    <lineage>
        <taxon>Bacteria</taxon>
        <taxon>Bacillati</taxon>
        <taxon>Actinomycetota</taxon>
        <taxon>Actinomycetes</taxon>
        <taxon>Propionibacteriales</taxon>
        <taxon>Nocardioidaceae</taxon>
        <taxon>Nocardioides</taxon>
    </lineage>
</organism>
<dbReference type="SUPFAM" id="SSF56112">
    <property type="entry name" value="Protein kinase-like (PK-like)"/>
    <property type="match status" value="1"/>
</dbReference>
<name>A0A1I1EWE4_9ACTN</name>
<dbReference type="Gene3D" id="3.30.200.20">
    <property type="entry name" value="Phosphorylase Kinase, domain 1"/>
    <property type="match status" value="1"/>
</dbReference>
<proteinExistence type="inferred from homology"/>
<sequence>MAGRASVVARRAEELLGTPVVATSPVAGGDVSRATKLRLNDGSVALMKTLPHPPAGFFRAEARGLRWLAEAGLPTPALLASADDCVILRWVEPGRPAGDGAVELGRALAAAHQHGCDAFGLAEDGFIGPLPMPNRTALTWPEFYATRRLLPYLKLARDRGGIDDDQARTVEAVVPRLERLLPAEPPSRLHGDLWNGNVLWGSDGRAWVIDPAAYGGHREMDLAMLALFGLPQLERVVDAYTEAHPLSDGWEDRIALHQLFPLLVHAAMFGRSQGYGARAATLAGRYVTTT</sequence>
<dbReference type="PANTHER" id="PTHR12149:SF8">
    <property type="entry name" value="PROTEIN-RIBULOSAMINE 3-KINASE"/>
    <property type="match status" value="1"/>
</dbReference>
<keyword evidence="1 2" id="KW-0418">Kinase</keyword>
<evidence type="ECO:0000313" key="3">
    <source>
        <dbReference type="Proteomes" id="UP000198832"/>
    </source>
</evidence>
<dbReference type="GO" id="GO:0016301">
    <property type="term" value="F:kinase activity"/>
    <property type="evidence" value="ECO:0007669"/>
    <property type="project" value="UniProtKB-UniRule"/>
</dbReference>
<protein>
    <submittedName>
        <fullName evidence="2">Fructosamine-3-kinase</fullName>
    </submittedName>
</protein>
<evidence type="ECO:0000256" key="1">
    <source>
        <dbReference type="PIRNR" id="PIRNR006221"/>
    </source>
</evidence>
<keyword evidence="3" id="KW-1185">Reference proteome</keyword>
<accession>A0A1I1EWE4</accession>
<dbReference type="Proteomes" id="UP000198832">
    <property type="component" value="Unassembled WGS sequence"/>
</dbReference>
<dbReference type="PIRSF" id="PIRSF006221">
    <property type="entry name" value="Ketosamine-3-kinase"/>
    <property type="match status" value="1"/>
</dbReference>
<reference evidence="2 3" key="1">
    <citation type="submission" date="2016-10" db="EMBL/GenBank/DDBJ databases">
        <authorList>
            <person name="de Groot N.N."/>
        </authorList>
    </citation>
    <scope>NUCLEOTIDE SEQUENCE [LARGE SCALE GENOMIC DNA]</scope>
    <source>
        <strain evidence="2 3">CGMCC 1.7056</strain>
    </source>
</reference>
<dbReference type="Pfam" id="PF03881">
    <property type="entry name" value="Fructosamin_kin"/>
    <property type="match status" value="1"/>
</dbReference>
<dbReference type="AlphaFoldDB" id="A0A1I1EWE4"/>
<dbReference type="OrthoDB" id="5291879at2"/>
<dbReference type="InterPro" id="IPR011009">
    <property type="entry name" value="Kinase-like_dom_sf"/>
</dbReference>
<dbReference type="Gene3D" id="1.20.1270.240">
    <property type="match status" value="1"/>
</dbReference>